<name>A0A1H4N0W9_9ACTN</name>
<keyword evidence="1" id="KW-0732">Signal</keyword>
<dbReference type="Proteomes" id="UP000182375">
    <property type="component" value="Unassembled WGS sequence"/>
</dbReference>
<evidence type="ECO:0000313" key="3">
    <source>
        <dbReference type="Proteomes" id="UP000182375"/>
    </source>
</evidence>
<dbReference type="GeneID" id="95509900"/>
<feature type="chain" id="PRO_5038455110" description="DUF3761 domain-containing protein" evidence="1">
    <location>
        <begin position="26"/>
        <end position="73"/>
    </location>
</feature>
<dbReference type="AlphaFoldDB" id="A0A1H4N0W9"/>
<evidence type="ECO:0000313" key="2">
    <source>
        <dbReference type="EMBL" id="SEB88242.1"/>
    </source>
</evidence>
<accession>A0A1H4N0W9</accession>
<reference evidence="2 3" key="1">
    <citation type="submission" date="2016-10" db="EMBL/GenBank/DDBJ databases">
        <authorList>
            <person name="de Groot N.N."/>
        </authorList>
    </citation>
    <scope>NUCLEOTIDE SEQUENCE [LARGE SCALE GENOMIC DNA]</scope>
    <source>
        <strain evidence="2 3">DSM 40306</strain>
    </source>
</reference>
<sequence length="73" mass="7527">MRGRITRTLAAGLTAGILASGAAVASVGTASAAPQAAPGSYPTAHHCHKVKGHYANHNGKRVWVKAHKVCTKR</sequence>
<protein>
    <recommendedName>
        <fullName evidence="4">DUF3761 domain-containing protein</fullName>
    </recommendedName>
</protein>
<dbReference type="RefSeq" id="WP_070029399.1">
    <property type="nucleotide sequence ID" value="NZ_FNTD01000004.1"/>
</dbReference>
<gene>
    <name evidence="2" type="ORF">SAMN04490357_0631</name>
</gene>
<evidence type="ECO:0000256" key="1">
    <source>
        <dbReference type="SAM" id="SignalP"/>
    </source>
</evidence>
<proteinExistence type="predicted"/>
<feature type="signal peptide" evidence="1">
    <location>
        <begin position="1"/>
        <end position="25"/>
    </location>
</feature>
<dbReference type="EMBL" id="FNTD01000004">
    <property type="protein sequence ID" value="SEB88242.1"/>
    <property type="molecule type" value="Genomic_DNA"/>
</dbReference>
<evidence type="ECO:0008006" key="4">
    <source>
        <dbReference type="Google" id="ProtNLM"/>
    </source>
</evidence>
<organism evidence="2 3">
    <name type="scientific">Streptomyces misionensis</name>
    <dbReference type="NCBI Taxonomy" id="67331"/>
    <lineage>
        <taxon>Bacteria</taxon>
        <taxon>Bacillati</taxon>
        <taxon>Actinomycetota</taxon>
        <taxon>Actinomycetes</taxon>
        <taxon>Kitasatosporales</taxon>
        <taxon>Streptomycetaceae</taxon>
        <taxon>Streptomyces</taxon>
    </lineage>
</organism>